<keyword evidence="4" id="KW-1185">Reference proteome</keyword>
<reference evidence="3 4" key="1">
    <citation type="journal article" date="2020" name="bioRxiv">
        <title>Metabolic contributions of an alphaproteobacterial endosymbiont in the apicomplexan Cardiosporidium cionae.</title>
        <authorList>
            <person name="Hunter E.S."/>
            <person name="Paight C.J."/>
            <person name="Lane C.E."/>
        </authorList>
    </citation>
    <scope>NUCLEOTIDE SEQUENCE [LARGE SCALE GENOMIC DNA]</scope>
    <source>
        <strain evidence="3">ESH_2018</strain>
    </source>
</reference>
<dbReference type="Pfam" id="PF02493">
    <property type="entry name" value="MORN"/>
    <property type="match status" value="3"/>
</dbReference>
<dbReference type="EMBL" id="JADAQX010000027">
    <property type="protein sequence ID" value="KAF8822741.1"/>
    <property type="molecule type" value="Genomic_DNA"/>
</dbReference>
<dbReference type="PANTHER" id="PTHR23084:SF263">
    <property type="entry name" value="MORN REPEAT-CONTAINING PROTEIN 1"/>
    <property type="match status" value="1"/>
</dbReference>
<dbReference type="SUPFAM" id="SSF82185">
    <property type="entry name" value="Histone H3 K4-specific methyltransferase SET7/9 N-terminal domain"/>
    <property type="match status" value="1"/>
</dbReference>
<organism evidence="3 4">
    <name type="scientific">Cardiosporidium cionae</name>
    <dbReference type="NCBI Taxonomy" id="476202"/>
    <lineage>
        <taxon>Eukaryota</taxon>
        <taxon>Sar</taxon>
        <taxon>Alveolata</taxon>
        <taxon>Apicomplexa</taxon>
        <taxon>Aconoidasida</taxon>
        <taxon>Nephromycida</taxon>
        <taxon>Cardiosporidium</taxon>
    </lineage>
</organism>
<dbReference type="Gene3D" id="2.20.110.10">
    <property type="entry name" value="Histone H3 K4-specific methyltransferase SET7/9 N-terminal domain"/>
    <property type="match status" value="2"/>
</dbReference>
<keyword evidence="1" id="KW-0677">Repeat</keyword>
<sequence>MACDTVQVEQEPYSTHSRSGGDYCCKSGDPASSNKFAASFKGPSINACNIEHPNSTLPNYGDGLSEVVYRKFLHGCDSSTTTRASTLPATNLTLNAMDALLTLSTASNESLEDRKGLYLDQLKRIEGLDKAWGAHLDSYNYHDRIIRAAEKLSDLVRYSIIFYQIMIYEPEAYNNRTFEEPQAPPIPQCVIRHATEQLDILRTSVDSAFSSRYGNLTLNTATNIISGDKVEKPSEIIHVNEQGEAKILRFESPQVVKCIQLNDNGMKYEGEVSGSQLDGFGICYFSDGSVYAGKWCKSKMHGYGKLTCPNGHTFEGDFCSSIQFGKGIFTESHGRKFIGNWEYGKLHGTAICLTLNEIQCGEWRNGNFLHWHSSEVCNLMKEANISKLSANEINPDYAYKNFSTLNPSIITGSRELVPKKSKIIALSQNKIAAHRRINKHEWASIKQKQLDEWETQAKLLPHVPHINYNRVLGRWYARVRDTHSGKRLWKGYTCSIHGFLKAREMAIERLSSYNKFSNAPYSEKSPPNNSAQNASANELLPIGISKTEAGRMKNSTNLEIEQVKKEPLQKKLCEKKEFSENFVTNGEICTNDIIAKYPNKESLQYASIDELLAISRDLEHVTGVYFNPKCRGWMAYYNQSVRGSKGTGKRRFIKQFLNSQCGFFEARDAAIRKRKAWERIYDTNFDESHTEASQGLIYSEIMVEADESPSTSITSADFFLQSDEMDSCNSVFYNEGITTHEELQGSIANSLQYKNNWNDNAVHYKDTKPNFFDPSRKNMHTLQLHPQNESLDFSRNDEIYKISTSPAFDHPKLPHAAFIAKISGECATTRTTRKRRALPKDFVGIRHDQWGKGWRCVWSNEYGMQKSRFFGENKWGKDTCKRKAEELMKELLDMKKENKELPPA</sequence>
<evidence type="ECO:0000313" key="3">
    <source>
        <dbReference type="EMBL" id="KAF8822741.1"/>
    </source>
</evidence>
<evidence type="ECO:0000313" key="4">
    <source>
        <dbReference type="Proteomes" id="UP000823046"/>
    </source>
</evidence>
<dbReference type="Gene3D" id="1.20.5.2050">
    <property type="match status" value="1"/>
</dbReference>
<evidence type="ECO:0000256" key="2">
    <source>
        <dbReference type="SAM" id="MobiDB-lite"/>
    </source>
</evidence>
<evidence type="ECO:0000256" key="1">
    <source>
        <dbReference type="ARBA" id="ARBA00022737"/>
    </source>
</evidence>
<feature type="region of interest" description="Disordered" evidence="2">
    <location>
        <begin position="1"/>
        <end position="21"/>
    </location>
</feature>
<gene>
    <name evidence="3" type="ORF">IE077_002787</name>
</gene>
<comment type="caution">
    <text evidence="3">The sequence shown here is derived from an EMBL/GenBank/DDBJ whole genome shotgun (WGS) entry which is preliminary data.</text>
</comment>
<dbReference type="PANTHER" id="PTHR23084">
    <property type="entry name" value="PHOSPHATIDYLINOSITOL-4-PHOSPHATE 5-KINASE RELATED"/>
    <property type="match status" value="1"/>
</dbReference>
<proteinExistence type="predicted"/>
<dbReference type="InterPro" id="IPR003409">
    <property type="entry name" value="MORN"/>
</dbReference>
<protein>
    <submittedName>
        <fullName evidence="3">Phosphatidylinositol 4-phosphate 5-kinase 7</fullName>
    </submittedName>
</protein>
<accession>A0ABQ7JFF3</accession>
<name>A0ABQ7JFF3_9APIC</name>
<dbReference type="Proteomes" id="UP000823046">
    <property type="component" value="Unassembled WGS sequence"/>
</dbReference>